<dbReference type="Proteomes" id="UP000799755">
    <property type="component" value="Unassembled WGS sequence"/>
</dbReference>
<evidence type="ECO:0000313" key="1">
    <source>
        <dbReference type="EMBL" id="KAF2478091.1"/>
    </source>
</evidence>
<reference evidence="1" key="1">
    <citation type="journal article" date="2020" name="Stud. Mycol.">
        <title>101 Dothideomycetes genomes: a test case for predicting lifestyles and emergence of pathogens.</title>
        <authorList>
            <person name="Haridas S."/>
            <person name="Albert R."/>
            <person name="Binder M."/>
            <person name="Bloem J."/>
            <person name="Labutti K."/>
            <person name="Salamov A."/>
            <person name="Andreopoulos B."/>
            <person name="Baker S."/>
            <person name="Barry K."/>
            <person name="Bills G."/>
            <person name="Bluhm B."/>
            <person name="Cannon C."/>
            <person name="Castanera R."/>
            <person name="Culley D."/>
            <person name="Daum C."/>
            <person name="Ezra D."/>
            <person name="Gonzalez J."/>
            <person name="Henrissat B."/>
            <person name="Kuo A."/>
            <person name="Liang C."/>
            <person name="Lipzen A."/>
            <person name="Lutzoni F."/>
            <person name="Magnuson J."/>
            <person name="Mondo S."/>
            <person name="Nolan M."/>
            <person name="Ohm R."/>
            <person name="Pangilinan J."/>
            <person name="Park H.-J."/>
            <person name="Ramirez L."/>
            <person name="Alfaro M."/>
            <person name="Sun H."/>
            <person name="Tritt A."/>
            <person name="Yoshinaga Y."/>
            <person name="Zwiers L.-H."/>
            <person name="Turgeon B."/>
            <person name="Goodwin S."/>
            <person name="Spatafora J."/>
            <person name="Crous P."/>
            <person name="Grigoriev I."/>
        </authorList>
    </citation>
    <scope>NUCLEOTIDE SEQUENCE</scope>
    <source>
        <strain evidence="1">ATCC 200398</strain>
    </source>
</reference>
<comment type="caution">
    <text evidence="1">The sequence shown here is derived from an EMBL/GenBank/DDBJ whole genome shotgun (WGS) entry which is preliminary data.</text>
</comment>
<protein>
    <submittedName>
        <fullName evidence="1">Di-copper centre-containing protein</fullName>
    </submittedName>
</protein>
<keyword evidence="2" id="KW-1185">Reference proteome</keyword>
<gene>
    <name evidence="1" type="ORF">BDR25DRAFT_206575</name>
</gene>
<dbReference type="EMBL" id="MU003492">
    <property type="protein sequence ID" value="KAF2478091.1"/>
    <property type="molecule type" value="Genomic_DNA"/>
</dbReference>
<sequence length="626" mass="68832">MVLEISPSILHFLLLGLQLSISVCSPITSQRDGGLEELGNLQERQSGNSFFSVLGIGGLGDGSTHPRLEIRELEQNADQWNVYLLGLRRFQNMSQSDKLSYYQIAGIHGRPYIAWDGVQQVAGGFGGYCIHGSNIFPTWHRPYLALFEEILYLNARQVVSEFPSGPIKDRFTNALSTLRMPYWDWAAVPPSDQGTLPFSLRRPTVEVTLPSGTATIPNPLFSYTFHPLNKNDMGGSGNFATWPSTIRNPSSNDVNAASRIDLVANQMDSARPNLQSRVFNILSMHHDYGSISNDGSPGDSLESVHDAIHNTVGSGGHMGEVPFSAFDPIFWLHHTNIDRMLAIWQALNPDSYVTPMAQPYSTFSSPPQVVKDVNSPLQPFHRNDMGDFWTSETTRSTIAFGYTYTELVGLNGNDTPGLINRINTLYGPNATPQKRTILLTDGELVERSTLKSRGIAGAASFSLGRQYTANIKVRKFGLDGSFNVYVFLGEKPGSDPRKWISESSFVGMSGIFAAANPDSRKLKIEANGVVPLTPILETKVGTSQLQSLKEGVVGKYLKNNLRWRISTLDGKEILVENAPGFQLSILWSEVEPAKSASEFPKVVGDCHILMEATDGRPGGFQRGDTL</sequence>
<accession>A0ACB6RG49</accession>
<evidence type="ECO:0000313" key="2">
    <source>
        <dbReference type="Proteomes" id="UP000799755"/>
    </source>
</evidence>
<proteinExistence type="predicted"/>
<name>A0ACB6RG49_9PLEO</name>
<organism evidence="1 2">
    <name type="scientific">Lindgomyces ingoldianus</name>
    <dbReference type="NCBI Taxonomy" id="673940"/>
    <lineage>
        <taxon>Eukaryota</taxon>
        <taxon>Fungi</taxon>
        <taxon>Dikarya</taxon>
        <taxon>Ascomycota</taxon>
        <taxon>Pezizomycotina</taxon>
        <taxon>Dothideomycetes</taxon>
        <taxon>Pleosporomycetidae</taxon>
        <taxon>Pleosporales</taxon>
        <taxon>Lindgomycetaceae</taxon>
        <taxon>Lindgomyces</taxon>
    </lineage>
</organism>